<name>A0A0E9WMQ1_ANGAN</name>
<reference evidence="1" key="1">
    <citation type="submission" date="2014-11" db="EMBL/GenBank/DDBJ databases">
        <authorList>
            <person name="Amaro Gonzalez C."/>
        </authorList>
    </citation>
    <scope>NUCLEOTIDE SEQUENCE</scope>
</reference>
<sequence length="74" mass="8662">MLQKMKFTHFLIIFDKYPIFINKCHRGPSYYLFCTTILALYSYKNTGFVSSLIHSIQYSCAVDSILMCSDYCHS</sequence>
<accession>A0A0E9WMQ1</accession>
<dbReference type="EMBL" id="GBXM01017747">
    <property type="protein sequence ID" value="JAH90830.1"/>
    <property type="molecule type" value="Transcribed_RNA"/>
</dbReference>
<evidence type="ECO:0000313" key="1">
    <source>
        <dbReference type="EMBL" id="JAH90830.1"/>
    </source>
</evidence>
<reference evidence="1" key="2">
    <citation type="journal article" date="2015" name="Fish Shellfish Immunol.">
        <title>Early steps in the European eel (Anguilla anguilla)-Vibrio vulnificus interaction in the gills: Role of the RtxA13 toxin.</title>
        <authorList>
            <person name="Callol A."/>
            <person name="Pajuelo D."/>
            <person name="Ebbesson L."/>
            <person name="Teles M."/>
            <person name="MacKenzie S."/>
            <person name="Amaro C."/>
        </authorList>
    </citation>
    <scope>NUCLEOTIDE SEQUENCE</scope>
</reference>
<organism evidence="1">
    <name type="scientific">Anguilla anguilla</name>
    <name type="common">European freshwater eel</name>
    <name type="synonym">Muraena anguilla</name>
    <dbReference type="NCBI Taxonomy" id="7936"/>
    <lineage>
        <taxon>Eukaryota</taxon>
        <taxon>Metazoa</taxon>
        <taxon>Chordata</taxon>
        <taxon>Craniata</taxon>
        <taxon>Vertebrata</taxon>
        <taxon>Euteleostomi</taxon>
        <taxon>Actinopterygii</taxon>
        <taxon>Neopterygii</taxon>
        <taxon>Teleostei</taxon>
        <taxon>Anguilliformes</taxon>
        <taxon>Anguillidae</taxon>
        <taxon>Anguilla</taxon>
    </lineage>
</organism>
<proteinExistence type="predicted"/>
<protein>
    <submittedName>
        <fullName evidence="1">Uncharacterized protein</fullName>
    </submittedName>
</protein>
<dbReference type="AlphaFoldDB" id="A0A0E9WMQ1"/>